<dbReference type="InterPro" id="IPR017441">
    <property type="entry name" value="Protein_kinase_ATP_BS"/>
</dbReference>
<dbReference type="PROSITE" id="PS00108">
    <property type="entry name" value="PROTEIN_KINASE_ST"/>
    <property type="match status" value="1"/>
</dbReference>
<dbReference type="SUPFAM" id="SSF81901">
    <property type="entry name" value="HCP-like"/>
    <property type="match status" value="2"/>
</dbReference>
<feature type="coiled-coil region" evidence="5">
    <location>
        <begin position="316"/>
        <end position="350"/>
    </location>
</feature>
<dbReference type="PANTHER" id="PTHR43628:SF1">
    <property type="entry name" value="CHITIN SYNTHASE REGULATORY FACTOR 2-RELATED"/>
    <property type="match status" value="1"/>
</dbReference>
<keyword evidence="2 4" id="KW-0547">Nucleotide-binding</keyword>
<dbReference type="Gene3D" id="1.25.40.10">
    <property type="entry name" value="Tetratricopeptide repeat domain"/>
    <property type="match status" value="2"/>
</dbReference>
<dbReference type="InterPro" id="IPR011990">
    <property type="entry name" value="TPR-like_helical_dom_sf"/>
</dbReference>
<evidence type="ECO:0000256" key="5">
    <source>
        <dbReference type="SAM" id="Coils"/>
    </source>
</evidence>
<dbReference type="InterPro" id="IPR006597">
    <property type="entry name" value="Sel1-like"/>
</dbReference>
<keyword evidence="1" id="KW-0808">Transferase</keyword>
<dbReference type="PROSITE" id="PS00107">
    <property type="entry name" value="PROTEIN_KINASE_ATP"/>
    <property type="match status" value="1"/>
</dbReference>
<dbReference type="PROSITE" id="PS50011">
    <property type="entry name" value="PROTEIN_KINASE_DOM"/>
    <property type="match status" value="1"/>
</dbReference>
<dbReference type="Proteomes" id="UP001470230">
    <property type="component" value="Unassembled WGS sequence"/>
</dbReference>
<dbReference type="CDD" id="cd13999">
    <property type="entry name" value="STKc_MAP3K-like"/>
    <property type="match status" value="1"/>
</dbReference>
<dbReference type="SMART" id="SM00220">
    <property type="entry name" value="S_TKc"/>
    <property type="match status" value="1"/>
</dbReference>
<evidence type="ECO:0000313" key="7">
    <source>
        <dbReference type="EMBL" id="KAK8845859.1"/>
    </source>
</evidence>
<evidence type="ECO:0000256" key="1">
    <source>
        <dbReference type="ARBA" id="ARBA00022527"/>
    </source>
</evidence>
<feature type="domain" description="Protein kinase" evidence="6">
    <location>
        <begin position="14"/>
        <end position="294"/>
    </location>
</feature>
<dbReference type="SUPFAM" id="SSF56112">
    <property type="entry name" value="Protein kinase-like (PK-like)"/>
    <property type="match status" value="1"/>
</dbReference>
<sequence>MELEGSFFNIADFEILETQLGKGTFGEVFLARNLKNKKLYAAKILKSESGFDGQQQMILLRECSILRRLNHPSIVKFQGVNFQSFSNPSQLEPTIITEYIPNGSPKNLLDDKRGKPRDPIWTFTKKYIALLGISNALRYLHEHGILHRDLKSQNILLDENYHPRICDFGLSRCFPEELTKSMKLTMSGGIGTPVYMAPEILEDCEGRYGPTIDVYAFAIVAYEIITGKEPYSELGKITPFKLCSRVIDGYRPQFTDEVPAEIAELIRRCWSQEAGDRPSFSEIYDELSGDISYLKGKVNLKEVTEFIEKLEQGKDEDYKKDRMNHLESNVSKLEEENDRLKNELEKVKSNQPGIDELFNQIGMKYNQGEGVKRDYTKANEYFQKAADLGLPVAFYNLGYNYSKGRGFKKDFKKAIEYYQKAAEKNYRDAFNKLGSIYAEGRGVERDYIKANEYYQKAADLGLPIAFHNLGFSYEEGNGFKRDYEKANEYYQKAADLGLPVAFYNLGYNYEKGKGFKQDYSKAIEYYQKAADLNCPYAFNELGFLFIRGRGVEQDFKKANEYYQKAADMGLPVAFFTLGHNYANGKGFKQDFIKANEYFKKAADFGVPAAFYNLACNYEEGKGFKQDYTKAIEYYQKASQLGYKNADSKLAELQKKKK</sequence>
<evidence type="ECO:0000259" key="6">
    <source>
        <dbReference type="PROSITE" id="PS50011"/>
    </source>
</evidence>
<dbReference type="PRINTS" id="PR00109">
    <property type="entry name" value="TYRKINASE"/>
</dbReference>
<accession>A0ABR2HFR9</accession>
<name>A0ABR2HFR9_9EUKA</name>
<keyword evidence="3 4" id="KW-0067">ATP-binding</keyword>
<reference evidence="7 8" key="1">
    <citation type="submission" date="2024-04" db="EMBL/GenBank/DDBJ databases">
        <title>Tritrichomonas musculus Genome.</title>
        <authorList>
            <person name="Alves-Ferreira E."/>
            <person name="Grigg M."/>
            <person name="Lorenzi H."/>
            <person name="Galac M."/>
        </authorList>
    </citation>
    <scope>NUCLEOTIDE SEQUENCE [LARGE SCALE GENOMIC DNA]</scope>
    <source>
        <strain evidence="7 8">EAF2021</strain>
    </source>
</reference>
<comment type="caution">
    <text evidence="7">The sequence shown here is derived from an EMBL/GenBank/DDBJ whole genome shotgun (WGS) entry which is preliminary data.</text>
</comment>
<evidence type="ECO:0000256" key="4">
    <source>
        <dbReference type="PROSITE-ProRule" id="PRU10141"/>
    </source>
</evidence>
<dbReference type="Pfam" id="PF00069">
    <property type="entry name" value="Pkinase"/>
    <property type="match status" value="1"/>
</dbReference>
<organism evidence="7 8">
    <name type="scientific">Tritrichomonas musculus</name>
    <dbReference type="NCBI Taxonomy" id="1915356"/>
    <lineage>
        <taxon>Eukaryota</taxon>
        <taxon>Metamonada</taxon>
        <taxon>Parabasalia</taxon>
        <taxon>Tritrichomonadida</taxon>
        <taxon>Tritrichomonadidae</taxon>
        <taxon>Tritrichomonas</taxon>
    </lineage>
</organism>
<dbReference type="Gene3D" id="1.10.510.10">
    <property type="entry name" value="Transferase(Phosphotransferase) domain 1"/>
    <property type="match status" value="1"/>
</dbReference>
<proteinExistence type="predicted"/>
<gene>
    <name evidence="7" type="ORF">M9Y10_020785</name>
</gene>
<keyword evidence="8" id="KW-1185">Reference proteome</keyword>
<evidence type="ECO:0000256" key="3">
    <source>
        <dbReference type="ARBA" id="ARBA00022840"/>
    </source>
</evidence>
<evidence type="ECO:0000256" key="2">
    <source>
        <dbReference type="ARBA" id="ARBA00022741"/>
    </source>
</evidence>
<evidence type="ECO:0000313" key="8">
    <source>
        <dbReference type="Proteomes" id="UP001470230"/>
    </source>
</evidence>
<dbReference type="InterPro" id="IPR008271">
    <property type="entry name" value="Ser/Thr_kinase_AS"/>
</dbReference>
<dbReference type="SMART" id="SM00028">
    <property type="entry name" value="TPR"/>
    <property type="match status" value="3"/>
</dbReference>
<dbReference type="InterPro" id="IPR000719">
    <property type="entry name" value="Prot_kinase_dom"/>
</dbReference>
<protein>
    <recommendedName>
        <fullName evidence="6">Protein kinase domain-containing protein</fullName>
    </recommendedName>
</protein>
<feature type="binding site" evidence="4">
    <location>
        <position position="43"/>
    </location>
    <ligand>
        <name>ATP</name>
        <dbReference type="ChEBI" id="CHEBI:30616"/>
    </ligand>
</feature>
<dbReference type="EMBL" id="JAPFFF010000030">
    <property type="protein sequence ID" value="KAK8845859.1"/>
    <property type="molecule type" value="Genomic_DNA"/>
</dbReference>
<dbReference type="InterPro" id="IPR052945">
    <property type="entry name" value="Mitotic_Regulator"/>
</dbReference>
<dbReference type="Pfam" id="PF08238">
    <property type="entry name" value="Sel1"/>
    <property type="match status" value="8"/>
</dbReference>
<keyword evidence="1" id="KW-0723">Serine/threonine-protein kinase</keyword>
<dbReference type="InterPro" id="IPR001245">
    <property type="entry name" value="Ser-Thr/Tyr_kinase_cat_dom"/>
</dbReference>
<dbReference type="InterPro" id="IPR019734">
    <property type="entry name" value="TPR_rpt"/>
</dbReference>
<dbReference type="SMART" id="SM00671">
    <property type="entry name" value="SEL1"/>
    <property type="match status" value="8"/>
</dbReference>
<keyword evidence="1" id="KW-0418">Kinase</keyword>
<keyword evidence="5" id="KW-0175">Coiled coil</keyword>
<dbReference type="InterPro" id="IPR011009">
    <property type="entry name" value="Kinase-like_dom_sf"/>
</dbReference>
<dbReference type="PANTHER" id="PTHR43628">
    <property type="entry name" value="ACTIVATOR OF C KINASE PROTEIN 1-RELATED"/>
    <property type="match status" value="1"/>
</dbReference>